<keyword evidence="1 11" id="KW-0813">Transport</keyword>
<dbReference type="GO" id="GO:0005886">
    <property type="term" value="C:plasma membrane"/>
    <property type="evidence" value="ECO:0007669"/>
    <property type="project" value="UniProtKB-SubCell"/>
</dbReference>
<dbReference type="OrthoDB" id="9788285at2"/>
<dbReference type="Proteomes" id="UP000216361">
    <property type="component" value="Unassembled WGS sequence"/>
</dbReference>
<evidence type="ECO:0000256" key="11">
    <source>
        <dbReference type="HAMAP-Rule" id="MF_00276"/>
    </source>
</evidence>
<reference evidence="12 13" key="1">
    <citation type="submission" date="2017-07" db="EMBL/GenBank/DDBJ databases">
        <title>Elstera cyanobacteriorum sp. nov., a novel bacterium isolated from cyanobacterial aggregates in a eutrophic lake.</title>
        <authorList>
            <person name="Cai H."/>
        </authorList>
    </citation>
    <scope>NUCLEOTIDE SEQUENCE [LARGE SCALE GENOMIC DNA]</scope>
    <source>
        <strain evidence="12 13">TH019</strain>
    </source>
</reference>
<evidence type="ECO:0000256" key="6">
    <source>
        <dbReference type="ARBA" id="ARBA00022840"/>
    </source>
</evidence>
<dbReference type="HAMAP" id="MF_00276">
    <property type="entry name" value="KdpC"/>
    <property type="match status" value="1"/>
</dbReference>
<evidence type="ECO:0000256" key="4">
    <source>
        <dbReference type="ARBA" id="ARBA00022692"/>
    </source>
</evidence>
<keyword evidence="2 11" id="KW-1003">Cell membrane</keyword>
<accession>A0A255XT97</accession>
<dbReference type="PANTHER" id="PTHR30042">
    <property type="entry name" value="POTASSIUM-TRANSPORTING ATPASE C CHAIN"/>
    <property type="match status" value="1"/>
</dbReference>
<keyword evidence="8 11" id="KW-1133">Transmembrane helix</keyword>
<dbReference type="NCBIfam" id="TIGR00681">
    <property type="entry name" value="kdpC"/>
    <property type="match status" value="1"/>
</dbReference>
<dbReference type="GO" id="GO:0005524">
    <property type="term" value="F:ATP binding"/>
    <property type="evidence" value="ECO:0007669"/>
    <property type="project" value="UniProtKB-UniRule"/>
</dbReference>
<comment type="caution">
    <text evidence="12">The sequence shown here is derived from an EMBL/GenBank/DDBJ whole genome shotgun (WGS) entry which is preliminary data.</text>
</comment>
<keyword evidence="6 11" id="KW-0067">ATP-binding</keyword>
<keyword evidence="7 11" id="KW-0630">Potassium</keyword>
<comment type="function">
    <text evidence="11">Part of the high-affinity ATP-driven potassium transport (or Kdp) system, which catalyzes the hydrolysis of ATP coupled with the electrogenic transport of potassium into the cytoplasm. This subunit acts as a catalytic chaperone that increases the ATP-binding affinity of the ATP-hydrolyzing subunit KdpB by the formation of a transient KdpB/KdpC/ATP ternary complex.</text>
</comment>
<evidence type="ECO:0000256" key="3">
    <source>
        <dbReference type="ARBA" id="ARBA00022538"/>
    </source>
</evidence>
<dbReference type="NCBIfam" id="NF001454">
    <property type="entry name" value="PRK00315.1"/>
    <property type="match status" value="1"/>
</dbReference>
<name>A0A255XT97_9PROT</name>
<evidence type="ECO:0000256" key="2">
    <source>
        <dbReference type="ARBA" id="ARBA00022475"/>
    </source>
</evidence>
<comment type="subcellular location">
    <subcellularLocation>
        <location evidence="11">Cell membrane</location>
        <topology evidence="11">Single-pass membrane protein</topology>
    </subcellularLocation>
</comment>
<organism evidence="12 13">
    <name type="scientific">Elstera cyanobacteriorum</name>
    <dbReference type="NCBI Taxonomy" id="2022747"/>
    <lineage>
        <taxon>Bacteria</taxon>
        <taxon>Pseudomonadati</taxon>
        <taxon>Pseudomonadota</taxon>
        <taxon>Alphaproteobacteria</taxon>
        <taxon>Rhodospirillales</taxon>
        <taxon>Rhodospirillaceae</taxon>
        <taxon>Elstera</taxon>
    </lineage>
</organism>
<comment type="subunit">
    <text evidence="11">The system is composed of three essential subunits: KdpA, KdpB and KdpC.</text>
</comment>
<keyword evidence="10 11" id="KW-0472">Membrane</keyword>
<keyword evidence="5 11" id="KW-0547">Nucleotide-binding</keyword>
<evidence type="ECO:0000256" key="1">
    <source>
        <dbReference type="ARBA" id="ARBA00022448"/>
    </source>
</evidence>
<dbReference type="PIRSF" id="PIRSF001296">
    <property type="entry name" value="K_ATPase_KdpC"/>
    <property type="match status" value="1"/>
</dbReference>
<keyword evidence="3 11" id="KW-0633">Potassium transport</keyword>
<dbReference type="EMBL" id="NOXS01000031">
    <property type="protein sequence ID" value="OYQ19480.1"/>
    <property type="molecule type" value="Genomic_DNA"/>
</dbReference>
<gene>
    <name evidence="11" type="primary">kdpC</name>
    <name evidence="12" type="ORF">CHR90_08660</name>
</gene>
<evidence type="ECO:0000256" key="7">
    <source>
        <dbReference type="ARBA" id="ARBA00022958"/>
    </source>
</evidence>
<evidence type="ECO:0000256" key="9">
    <source>
        <dbReference type="ARBA" id="ARBA00023065"/>
    </source>
</evidence>
<dbReference type="AlphaFoldDB" id="A0A255XT97"/>
<evidence type="ECO:0000313" key="12">
    <source>
        <dbReference type="EMBL" id="OYQ19480.1"/>
    </source>
</evidence>
<dbReference type="RefSeq" id="WP_094408585.1">
    <property type="nucleotide sequence ID" value="NZ_BMJZ01000004.1"/>
</dbReference>
<dbReference type="PANTHER" id="PTHR30042:SF2">
    <property type="entry name" value="POTASSIUM-TRANSPORTING ATPASE KDPC SUBUNIT"/>
    <property type="match status" value="1"/>
</dbReference>
<dbReference type="Pfam" id="PF02669">
    <property type="entry name" value="KdpC"/>
    <property type="match status" value="1"/>
</dbReference>
<keyword evidence="13" id="KW-1185">Reference proteome</keyword>
<evidence type="ECO:0000313" key="13">
    <source>
        <dbReference type="Proteomes" id="UP000216361"/>
    </source>
</evidence>
<evidence type="ECO:0000256" key="5">
    <source>
        <dbReference type="ARBA" id="ARBA00022741"/>
    </source>
</evidence>
<comment type="similarity">
    <text evidence="11">Belongs to the KdpC family.</text>
</comment>
<dbReference type="InterPro" id="IPR003820">
    <property type="entry name" value="KdpC"/>
</dbReference>
<proteinExistence type="inferred from homology"/>
<evidence type="ECO:0000256" key="8">
    <source>
        <dbReference type="ARBA" id="ARBA00022989"/>
    </source>
</evidence>
<dbReference type="GO" id="GO:0008556">
    <property type="term" value="F:P-type potassium transmembrane transporter activity"/>
    <property type="evidence" value="ECO:0007669"/>
    <property type="project" value="InterPro"/>
</dbReference>
<keyword evidence="4 11" id="KW-0812">Transmembrane</keyword>
<evidence type="ECO:0000256" key="10">
    <source>
        <dbReference type="ARBA" id="ARBA00023136"/>
    </source>
</evidence>
<protein>
    <recommendedName>
        <fullName evidence="11">Potassium-transporting ATPase KdpC subunit</fullName>
    </recommendedName>
    <alternativeName>
        <fullName evidence="11">ATP phosphohydrolase [potassium-transporting] C chain</fullName>
    </alternativeName>
    <alternativeName>
        <fullName evidence="11">Potassium-binding and translocating subunit C</fullName>
    </alternativeName>
    <alternativeName>
        <fullName evidence="11">Potassium-translocating ATPase C chain</fullName>
    </alternativeName>
</protein>
<keyword evidence="9 11" id="KW-0406">Ion transport</keyword>
<sequence length="200" mass="20371">MLTFLRPALVVLGGMSLLLGLLYPAAVTGIAQVAFPSEANGSLIEQGGRIVGSRLIGQNFTEARYFHGRPSATSGTDANGNSVALPYNGAASGGSNLGPTSRALVERVAADVTALETKAPVPADLVTASGSGLDPHISPEAALIQVERVAAARALPPSVVREIVAQTLETPLIGVIGEPRVNVLALNLALDALARPKNAP</sequence>